<evidence type="ECO:0000256" key="2">
    <source>
        <dbReference type="SAM" id="MobiDB-lite"/>
    </source>
</evidence>
<dbReference type="CDD" id="cd06974">
    <property type="entry name" value="TerD_like"/>
    <property type="match status" value="1"/>
</dbReference>
<sequence>MITLKKEDGPADLGGVTHLSIGVSWDPTVGSSGGLLGKVRQKAGTDLDLIAIAMQGAEPVRLAGLDSLDPLGNGSLTHSGDNQTGRGDGDDETVSVELARVPDNITSIVFIAAAYKKRSAFQNARNISFKVYDATGGSIQQVADIWPSLLTKDNGCAVAKAMRDGAGWKLQVINETGKIKQGDEQALMRFAVSK</sequence>
<name>A0A939F5V5_9ACTN</name>
<dbReference type="EMBL" id="JAFLRJ010000084">
    <property type="protein sequence ID" value="MBO0512069.1"/>
    <property type="molecule type" value="Genomic_DNA"/>
</dbReference>
<evidence type="ECO:0000313" key="5">
    <source>
        <dbReference type="Proteomes" id="UP000664167"/>
    </source>
</evidence>
<dbReference type="Pfam" id="PF02342">
    <property type="entry name" value="TerD"/>
    <property type="match status" value="1"/>
</dbReference>
<accession>A0A939F5V5</accession>
<evidence type="ECO:0000313" key="4">
    <source>
        <dbReference type="EMBL" id="MBO0512069.1"/>
    </source>
</evidence>
<dbReference type="Gene3D" id="2.60.60.30">
    <property type="entry name" value="sav2460 like domains"/>
    <property type="match status" value="1"/>
</dbReference>
<feature type="region of interest" description="Disordered" evidence="2">
    <location>
        <begin position="73"/>
        <end position="92"/>
    </location>
</feature>
<keyword evidence="5" id="KW-1185">Reference proteome</keyword>
<evidence type="ECO:0000259" key="3">
    <source>
        <dbReference type="Pfam" id="PF02342"/>
    </source>
</evidence>
<feature type="compositionally biased region" description="Polar residues" evidence="2">
    <location>
        <begin position="74"/>
        <end position="85"/>
    </location>
</feature>
<dbReference type="InterPro" id="IPR003325">
    <property type="entry name" value="TerD"/>
</dbReference>
<comment type="caution">
    <text evidence="4">The sequence shown here is derived from an EMBL/GenBank/DDBJ whole genome shotgun (WGS) entry which is preliminary data.</text>
</comment>
<protein>
    <submittedName>
        <fullName evidence="4">TerD family protein</fullName>
    </submittedName>
</protein>
<reference evidence="4" key="1">
    <citation type="submission" date="2021-03" db="EMBL/GenBank/DDBJ databases">
        <title>Streptomyces poriferae sp. nov., a novel marine sponge-derived Actinobacteria species with anti-MRSA activity.</title>
        <authorList>
            <person name="Sandoval-Powers M."/>
            <person name="Kralova S."/>
            <person name="Nguyen G.-S."/>
            <person name="Fawwal D."/>
            <person name="Degnes K."/>
            <person name="Klinkenberg G."/>
            <person name="Sletta H."/>
            <person name="Wentzel A."/>
            <person name="Liles M.R."/>
        </authorList>
    </citation>
    <scope>NUCLEOTIDE SEQUENCE</scope>
    <source>
        <strain evidence="4">DSM 41794</strain>
    </source>
</reference>
<comment type="similarity">
    <text evidence="1">Belongs to the CAPAB/TerDEXZ family.</text>
</comment>
<evidence type="ECO:0000256" key="1">
    <source>
        <dbReference type="ARBA" id="ARBA00008775"/>
    </source>
</evidence>
<dbReference type="InterPro" id="IPR051324">
    <property type="entry name" value="Stress/Tellurium_Resist"/>
</dbReference>
<dbReference type="Proteomes" id="UP000664167">
    <property type="component" value="Unassembled WGS sequence"/>
</dbReference>
<dbReference type="RefSeq" id="WP_206961469.1">
    <property type="nucleotide sequence ID" value="NZ_BAAAJJ010000015.1"/>
</dbReference>
<organism evidence="4 5">
    <name type="scientific">Streptomyces beijiangensis</name>
    <dbReference type="NCBI Taxonomy" id="163361"/>
    <lineage>
        <taxon>Bacteria</taxon>
        <taxon>Bacillati</taxon>
        <taxon>Actinomycetota</taxon>
        <taxon>Actinomycetes</taxon>
        <taxon>Kitasatosporales</taxon>
        <taxon>Streptomycetaceae</taxon>
        <taxon>Streptomyces</taxon>
    </lineage>
</organism>
<proteinExistence type="inferred from homology"/>
<dbReference type="AlphaFoldDB" id="A0A939F5V5"/>
<dbReference type="PANTHER" id="PTHR32097">
    <property type="entry name" value="CAMP-BINDING PROTEIN 1-RELATED"/>
    <property type="match status" value="1"/>
</dbReference>
<feature type="domain" description="TerD" evidence="3">
    <location>
        <begin position="15"/>
        <end position="175"/>
    </location>
</feature>
<dbReference type="PANTHER" id="PTHR32097:SF4">
    <property type="entry name" value="GENERAL STRESS PROTEIN 16U"/>
    <property type="match status" value="1"/>
</dbReference>
<gene>
    <name evidence="4" type="ORF">J0695_09605</name>
</gene>